<dbReference type="CDD" id="cd01392">
    <property type="entry name" value="HTH_LacI"/>
    <property type="match status" value="1"/>
</dbReference>
<evidence type="ECO:0000256" key="2">
    <source>
        <dbReference type="ARBA" id="ARBA00023125"/>
    </source>
</evidence>
<keyword evidence="1" id="KW-0805">Transcription regulation</keyword>
<dbReference type="CDD" id="cd06283">
    <property type="entry name" value="PBP1_RegR_EndR_KdgR-like"/>
    <property type="match status" value="1"/>
</dbReference>
<sequence length="330" mass="36920">MKKVTIQEVATAAGVSKSTMSRFLNQNYSHMSVATRQRIKQTVDRMGYRPSRQAQSLKTNHSRLIGVMIADISNNYVSQLLKGVDSYFKTVGYQMIIMESSNSVALEKQQLEQLLDQPVEGIILQPNSRHSEDYAFIAAENVPMVLVDRETEPLQWDTIVTNNFDASQALGKLAAKSMQTYTMGLVVSENIKAVSTREQRLKGFAQGLSPLPVQTFEIDDDLTDLKTAILGYLKTGEHPLIFAGNGKVLTQVLRACRQLNLKIPTDVGVTGYDDWNWADLVNPGISTIEQYPDYIGRLSAEILMDLIQQRLVAPAQRHQMVADVKQRQSI</sequence>
<dbReference type="SUPFAM" id="SSF47413">
    <property type="entry name" value="lambda repressor-like DNA-binding domains"/>
    <property type="match status" value="1"/>
</dbReference>
<evidence type="ECO:0000313" key="5">
    <source>
        <dbReference type="EMBL" id="VDG26888.1"/>
    </source>
</evidence>
<evidence type="ECO:0000256" key="1">
    <source>
        <dbReference type="ARBA" id="ARBA00023015"/>
    </source>
</evidence>
<dbReference type="PANTHER" id="PTHR30146">
    <property type="entry name" value="LACI-RELATED TRANSCRIPTIONAL REPRESSOR"/>
    <property type="match status" value="1"/>
</dbReference>
<reference evidence="5 6" key="1">
    <citation type="submission" date="2018-11" db="EMBL/GenBank/DDBJ databases">
        <authorList>
            <person name="Wuyts S."/>
        </authorList>
    </citation>
    <scope>NUCLEOTIDE SEQUENCE [LARGE SCALE GENOMIC DNA]</scope>
    <source>
        <strain evidence="5">Lactobacillus mudanjiangensis AMBF249</strain>
    </source>
</reference>
<keyword evidence="3" id="KW-0804">Transcription</keyword>
<dbReference type="RefSeq" id="WP_130851220.1">
    <property type="nucleotide sequence ID" value="NZ_UYIG01000001.1"/>
</dbReference>
<dbReference type="PANTHER" id="PTHR30146:SF109">
    <property type="entry name" value="HTH-TYPE TRANSCRIPTIONAL REGULATOR GALS"/>
    <property type="match status" value="1"/>
</dbReference>
<organism evidence="5 6">
    <name type="scientific">Lactiplantibacillus mudanjiangensis</name>
    <dbReference type="NCBI Taxonomy" id="1296538"/>
    <lineage>
        <taxon>Bacteria</taxon>
        <taxon>Bacillati</taxon>
        <taxon>Bacillota</taxon>
        <taxon>Bacilli</taxon>
        <taxon>Lactobacillales</taxon>
        <taxon>Lactobacillaceae</taxon>
        <taxon>Lactiplantibacillus</taxon>
    </lineage>
</organism>
<proteinExistence type="predicted"/>
<name>A0A660DUK7_9LACO</name>
<dbReference type="SUPFAM" id="SSF53822">
    <property type="entry name" value="Periplasmic binding protein-like I"/>
    <property type="match status" value="1"/>
</dbReference>
<evidence type="ECO:0000256" key="3">
    <source>
        <dbReference type="ARBA" id="ARBA00023163"/>
    </source>
</evidence>
<dbReference type="Proteomes" id="UP000289996">
    <property type="component" value="Unassembled WGS sequence"/>
</dbReference>
<dbReference type="EMBL" id="UYIG01000001">
    <property type="protein sequence ID" value="VDG26888.1"/>
    <property type="molecule type" value="Genomic_DNA"/>
</dbReference>
<dbReference type="Pfam" id="PF13407">
    <property type="entry name" value="Peripla_BP_4"/>
    <property type="match status" value="1"/>
</dbReference>
<dbReference type="Gene3D" id="3.40.50.2300">
    <property type="match status" value="2"/>
</dbReference>
<dbReference type="OrthoDB" id="1639518at2"/>
<dbReference type="InterPro" id="IPR000843">
    <property type="entry name" value="HTH_LacI"/>
</dbReference>
<dbReference type="InterPro" id="IPR028082">
    <property type="entry name" value="Peripla_BP_I"/>
</dbReference>
<dbReference type="PROSITE" id="PS00356">
    <property type="entry name" value="HTH_LACI_1"/>
    <property type="match status" value="1"/>
</dbReference>
<evidence type="ECO:0000313" key="6">
    <source>
        <dbReference type="Proteomes" id="UP000289996"/>
    </source>
</evidence>
<gene>
    <name evidence="5" type="ORF">MUDAN_MDHGFNIF_00283</name>
</gene>
<dbReference type="PROSITE" id="PS50932">
    <property type="entry name" value="HTH_LACI_2"/>
    <property type="match status" value="1"/>
</dbReference>
<dbReference type="GO" id="GO:0000976">
    <property type="term" value="F:transcription cis-regulatory region binding"/>
    <property type="evidence" value="ECO:0007669"/>
    <property type="project" value="TreeGrafter"/>
</dbReference>
<dbReference type="SMART" id="SM00354">
    <property type="entry name" value="HTH_LACI"/>
    <property type="match status" value="1"/>
</dbReference>
<dbReference type="InterPro" id="IPR025997">
    <property type="entry name" value="SBP_2_dom"/>
</dbReference>
<protein>
    <recommendedName>
        <fullName evidence="4">HTH lacI-type domain-containing protein</fullName>
    </recommendedName>
</protein>
<dbReference type="AlphaFoldDB" id="A0A660DUK7"/>
<keyword evidence="2" id="KW-0238">DNA-binding</keyword>
<accession>A0A660DUK7</accession>
<keyword evidence="6" id="KW-1185">Reference proteome</keyword>
<feature type="domain" description="HTH lacI-type" evidence="4">
    <location>
        <begin position="4"/>
        <end position="59"/>
    </location>
</feature>
<dbReference type="GO" id="GO:0003700">
    <property type="term" value="F:DNA-binding transcription factor activity"/>
    <property type="evidence" value="ECO:0007669"/>
    <property type="project" value="TreeGrafter"/>
</dbReference>
<dbReference type="Pfam" id="PF00356">
    <property type="entry name" value="LacI"/>
    <property type="match status" value="1"/>
</dbReference>
<dbReference type="InterPro" id="IPR010982">
    <property type="entry name" value="Lambda_DNA-bd_dom_sf"/>
</dbReference>
<dbReference type="Gene3D" id="1.10.260.40">
    <property type="entry name" value="lambda repressor-like DNA-binding domains"/>
    <property type="match status" value="1"/>
</dbReference>
<evidence type="ECO:0000259" key="4">
    <source>
        <dbReference type="PROSITE" id="PS50932"/>
    </source>
</evidence>